<keyword evidence="2" id="KW-1185">Reference proteome</keyword>
<proteinExistence type="predicted"/>
<dbReference type="SUPFAM" id="SSF52151">
    <property type="entry name" value="FabD/lysophospholipase-like"/>
    <property type="match status" value="1"/>
</dbReference>
<accession>A0A916UUD8</accession>
<sequence length="371" mass="41013">MKHISRQSPALTIHAGKKALEHLRQHGLQAKDIAIIPAAAGGPKGLILQSLDQWLFGTWLAAAPRERTLIGSSIGAWRMAAASHADPVAAFQRLGDLYCEQRYPENPSAKYVTDACLQLLDDFLGGHEQEIVSQPNHRLHLLAVRGLGLLKSPKSSAAAKAGFAAATLANMGSRAKLAKHMERVVIGDTRDPLFWLKAKFDNFETHFASLNAGNLKPALLASGTLPLIMEPVRDIPDAPAGTYWDGGIIDYHLALPYSRVASAVDGGLVLYPHFTDHIVPGWLDKPIPWRRASLGHNRDWLDNVIMVAPSRAFLKTLSLGKLPDRKDFFYYGTNHDFRIQNWRIAIYESERLRDEFAAFAENPDLSRVIAL</sequence>
<evidence type="ECO:0000313" key="1">
    <source>
        <dbReference type="EMBL" id="GGC88954.1"/>
    </source>
</evidence>
<dbReference type="RefSeq" id="WP_188567895.1">
    <property type="nucleotide sequence ID" value="NZ_BMED01000004.1"/>
</dbReference>
<dbReference type="EMBL" id="BMED01000004">
    <property type="protein sequence ID" value="GGC88954.1"/>
    <property type="molecule type" value="Genomic_DNA"/>
</dbReference>
<reference evidence="1" key="1">
    <citation type="journal article" date="2014" name="Int. J. Syst. Evol. Microbiol.">
        <title>Complete genome sequence of Corynebacterium casei LMG S-19264T (=DSM 44701T), isolated from a smear-ripened cheese.</title>
        <authorList>
            <consortium name="US DOE Joint Genome Institute (JGI-PGF)"/>
            <person name="Walter F."/>
            <person name="Albersmeier A."/>
            <person name="Kalinowski J."/>
            <person name="Ruckert C."/>
        </authorList>
    </citation>
    <scope>NUCLEOTIDE SEQUENCE</scope>
    <source>
        <strain evidence="1">CGMCC 1.10998</strain>
    </source>
</reference>
<comment type="caution">
    <text evidence="1">The sequence shown here is derived from an EMBL/GenBank/DDBJ whole genome shotgun (WGS) entry which is preliminary data.</text>
</comment>
<reference evidence="1" key="2">
    <citation type="submission" date="2020-09" db="EMBL/GenBank/DDBJ databases">
        <authorList>
            <person name="Sun Q."/>
            <person name="Zhou Y."/>
        </authorList>
    </citation>
    <scope>NUCLEOTIDE SEQUENCE</scope>
    <source>
        <strain evidence="1">CGMCC 1.10998</strain>
    </source>
</reference>
<protein>
    <recommendedName>
        <fullName evidence="3">Patatin-like phospholipase</fullName>
    </recommendedName>
</protein>
<dbReference type="Proteomes" id="UP000637423">
    <property type="component" value="Unassembled WGS sequence"/>
</dbReference>
<name>A0A916UUD8_9BURK</name>
<dbReference type="InterPro" id="IPR016035">
    <property type="entry name" value="Acyl_Trfase/lysoPLipase"/>
</dbReference>
<evidence type="ECO:0008006" key="3">
    <source>
        <dbReference type="Google" id="ProtNLM"/>
    </source>
</evidence>
<organism evidence="1 2">
    <name type="scientific">Undibacterium terreum</name>
    <dbReference type="NCBI Taxonomy" id="1224302"/>
    <lineage>
        <taxon>Bacteria</taxon>
        <taxon>Pseudomonadati</taxon>
        <taxon>Pseudomonadota</taxon>
        <taxon>Betaproteobacteria</taxon>
        <taxon>Burkholderiales</taxon>
        <taxon>Oxalobacteraceae</taxon>
        <taxon>Undibacterium</taxon>
    </lineage>
</organism>
<evidence type="ECO:0000313" key="2">
    <source>
        <dbReference type="Proteomes" id="UP000637423"/>
    </source>
</evidence>
<dbReference type="AlphaFoldDB" id="A0A916UUD8"/>
<gene>
    <name evidence="1" type="ORF">GCM10011396_40210</name>
</gene>